<evidence type="ECO:0000256" key="2">
    <source>
        <dbReference type="ARBA" id="ARBA00022649"/>
    </source>
</evidence>
<dbReference type="InterPro" id="IPR029060">
    <property type="entry name" value="PIN-like_dom_sf"/>
</dbReference>
<dbReference type="AlphaFoldDB" id="A0A2A2SHH6"/>
<evidence type="ECO:0000256" key="3">
    <source>
        <dbReference type="ARBA" id="ARBA00022722"/>
    </source>
</evidence>
<dbReference type="PANTHER" id="PTHR33653">
    <property type="entry name" value="RIBONUCLEASE VAPC2"/>
    <property type="match status" value="1"/>
</dbReference>
<gene>
    <name evidence="8" type="primary">vapC</name>
    <name evidence="10" type="ORF">CKY28_04970</name>
</gene>
<keyword evidence="8" id="KW-0800">Toxin</keyword>
<comment type="similarity">
    <text evidence="7 8">Belongs to the PINc/VapC protein family.</text>
</comment>
<dbReference type="EMBL" id="NSLI01000002">
    <property type="protein sequence ID" value="PAX08717.1"/>
    <property type="molecule type" value="Genomic_DNA"/>
</dbReference>
<dbReference type="GO" id="GO:0004540">
    <property type="term" value="F:RNA nuclease activity"/>
    <property type="evidence" value="ECO:0007669"/>
    <property type="project" value="InterPro"/>
</dbReference>
<evidence type="ECO:0000256" key="4">
    <source>
        <dbReference type="ARBA" id="ARBA00022723"/>
    </source>
</evidence>
<dbReference type="GO" id="GO:0016787">
    <property type="term" value="F:hydrolase activity"/>
    <property type="evidence" value="ECO:0007669"/>
    <property type="project" value="UniProtKB-KW"/>
</dbReference>
<dbReference type="HAMAP" id="MF_00265">
    <property type="entry name" value="VapC_Nob1"/>
    <property type="match status" value="1"/>
</dbReference>
<evidence type="ECO:0000313" key="11">
    <source>
        <dbReference type="Proteomes" id="UP000218151"/>
    </source>
</evidence>
<feature type="binding site" evidence="8">
    <location>
        <position position="99"/>
    </location>
    <ligand>
        <name>Mg(2+)</name>
        <dbReference type="ChEBI" id="CHEBI:18420"/>
    </ligand>
</feature>
<keyword evidence="11" id="KW-1185">Reference proteome</keyword>
<name>A0A2A2SHH6_9SPHN</name>
<comment type="caution">
    <text evidence="10">The sequence shown here is derived from an EMBL/GenBank/DDBJ whole genome shotgun (WGS) entry which is preliminary data.</text>
</comment>
<comment type="function">
    <text evidence="8">Toxic component of a toxin-antitoxin (TA) system. An RNase.</text>
</comment>
<dbReference type="GO" id="GO:0090729">
    <property type="term" value="F:toxin activity"/>
    <property type="evidence" value="ECO:0007669"/>
    <property type="project" value="UniProtKB-KW"/>
</dbReference>
<evidence type="ECO:0000256" key="6">
    <source>
        <dbReference type="ARBA" id="ARBA00022842"/>
    </source>
</evidence>
<dbReference type="InterPro" id="IPR002716">
    <property type="entry name" value="PIN_dom"/>
</dbReference>
<evidence type="ECO:0000259" key="9">
    <source>
        <dbReference type="Pfam" id="PF01850"/>
    </source>
</evidence>
<dbReference type="EC" id="3.1.-.-" evidence="8"/>
<dbReference type="PANTHER" id="PTHR33653:SF1">
    <property type="entry name" value="RIBONUCLEASE VAPC2"/>
    <property type="match status" value="1"/>
</dbReference>
<keyword evidence="4 8" id="KW-0479">Metal-binding</keyword>
<sequence>MILDTSAVFAVLLKEDGHAAFLDRMSDASHLLMSAGSWVELTAVAVRGRKIPPAALDKAAAELGVQVVPVTLEHAELARAAYRTYGRGTGHPASLNFGDCFAYALDKSTGEPLLFKGDDFAATDIVSAVPTGRAAS</sequence>
<dbReference type="CDD" id="cd09871">
    <property type="entry name" value="PIN_MtVapC28-VapC30-like"/>
    <property type="match status" value="1"/>
</dbReference>
<feature type="domain" description="PIN" evidence="9">
    <location>
        <begin position="1"/>
        <end position="124"/>
    </location>
</feature>
<dbReference type="Pfam" id="PF01850">
    <property type="entry name" value="PIN"/>
    <property type="match status" value="1"/>
</dbReference>
<evidence type="ECO:0000256" key="5">
    <source>
        <dbReference type="ARBA" id="ARBA00022801"/>
    </source>
</evidence>
<dbReference type="OrthoDB" id="32625at2"/>
<evidence type="ECO:0000256" key="8">
    <source>
        <dbReference type="HAMAP-Rule" id="MF_00265"/>
    </source>
</evidence>
<protein>
    <recommendedName>
        <fullName evidence="8">Ribonuclease VapC</fullName>
        <shortName evidence="8">RNase VapC</shortName>
        <ecNumber evidence="8">3.1.-.-</ecNumber>
    </recommendedName>
    <alternativeName>
        <fullName evidence="8">Toxin VapC</fullName>
    </alternativeName>
</protein>
<accession>A0A2A2SHH6</accession>
<dbReference type="Gene3D" id="3.40.50.1010">
    <property type="entry name" value="5'-nuclease"/>
    <property type="match status" value="1"/>
</dbReference>
<proteinExistence type="inferred from homology"/>
<evidence type="ECO:0000256" key="7">
    <source>
        <dbReference type="ARBA" id="ARBA00038093"/>
    </source>
</evidence>
<dbReference type="InterPro" id="IPR050556">
    <property type="entry name" value="Type_II_TA_system_RNase"/>
</dbReference>
<feature type="binding site" evidence="8">
    <location>
        <position position="4"/>
    </location>
    <ligand>
        <name>Mg(2+)</name>
        <dbReference type="ChEBI" id="CHEBI:18420"/>
    </ligand>
</feature>
<evidence type="ECO:0000256" key="1">
    <source>
        <dbReference type="ARBA" id="ARBA00001946"/>
    </source>
</evidence>
<dbReference type="GO" id="GO:0000287">
    <property type="term" value="F:magnesium ion binding"/>
    <property type="evidence" value="ECO:0007669"/>
    <property type="project" value="UniProtKB-UniRule"/>
</dbReference>
<reference evidence="11" key="1">
    <citation type="submission" date="2017-09" db="EMBL/GenBank/DDBJ databases">
        <authorList>
            <person name="Feng G."/>
            <person name="Zhu H."/>
        </authorList>
    </citation>
    <scope>NUCLEOTIDE SEQUENCE [LARGE SCALE GENOMIC DNA]</scope>
    <source>
        <strain evidence="11">1PNM-20</strain>
    </source>
</reference>
<dbReference type="SUPFAM" id="SSF88723">
    <property type="entry name" value="PIN domain-like"/>
    <property type="match status" value="1"/>
</dbReference>
<evidence type="ECO:0000313" key="10">
    <source>
        <dbReference type="EMBL" id="PAX08717.1"/>
    </source>
</evidence>
<dbReference type="RefSeq" id="WP_095997228.1">
    <property type="nucleotide sequence ID" value="NZ_NSLI01000002.1"/>
</dbReference>
<keyword evidence="5 8" id="KW-0378">Hydrolase</keyword>
<dbReference type="Proteomes" id="UP000218151">
    <property type="component" value="Unassembled WGS sequence"/>
</dbReference>
<keyword evidence="6 8" id="KW-0460">Magnesium</keyword>
<keyword evidence="3 8" id="KW-0540">Nuclease</keyword>
<keyword evidence="2 8" id="KW-1277">Toxin-antitoxin system</keyword>
<comment type="cofactor">
    <cofactor evidence="1 8">
        <name>Mg(2+)</name>
        <dbReference type="ChEBI" id="CHEBI:18420"/>
    </cofactor>
</comment>
<organism evidence="10 11">
    <name type="scientific">Sphingomonas lenta</name>
    <dbReference type="NCBI Taxonomy" id="1141887"/>
    <lineage>
        <taxon>Bacteria</taxon>
        <taxon>Pseudomonadati</taxon>
        <taxon>Pseudomonadota</taxon>
        <taxon>Alphaproteobacteria</taxon>
        <taxon>Sphingomonadales</taxon>
        <taxon>Sphingomonadaceae</taxon>
        <taxon>Sphingomonas</taxon>
    </lineage>
</organism>
<dbReference type="InterPro" id="IPR022907">
    <property type="entry name" value="VapC_family"/>
</dbReference>